<dbReference type="OrthoDB" id="9939933at2759"/>
<keyword evidence="5 11" id="KW-0812">Transmembrane</keyword>
<evidence type="ECO:0000256" key="9">
    <source>
        <dbReference type="ARBA" id="ARBA00023136"/>
    </source>
</evidence>
<comment type="caution">
    <text evidence="12">The sequence shown here is derived from an EMBL/GenBank/DDBJ whole genome shotgun (WGS) entry which is preliminary data.</text>
</comment>
<sequence>MDEQPVQITRRASSIKPDANGHLLPNGFNLAALLEEELHEDDTVLAVTCRVCQNEIILADEEGFVVKCPKCNEATPIRNAPVGEKYVRCPCQCLLICQESCQKIACPRPNCKRVITINCGDFRRNQTRNASPGTVRVSCAHCDQEFLFNLIHNSLAKCPHCSKVSCVGPDFRRRQLLVFSCVVFFFALATGGTIGATWMVIKESPGIIALHIGLSVMTILALIRLVTICRWKVSRIQESI</sequence>
<feature type="transmembrane region" description="Helical" evidence="11">
    <location>
        <begin position="207"/>
        <end position="226"/>
    </location>
</feature>
<evidence type="ECO:0000313" key="13">
    <source>
        <dbReference type="Proteomes" id="UP000186922"/>
    </source>
</evidence>
<keyword evidence="9 11" id="KW-0472">Membrane</keyword>
<dbReference type="EC" id="3.1.3.78" evidence="4 11"/>
<dbReference type="GO" id="GO:0031902">
    <property type="term" value="C:late endosome membrane"/>
    <property type="evidence" value="ECO:0007669"/>
    <property type="project" value="UniProtKB-SubCell"/>
</dbReference>
<evidence type="ECO:0000313" key="12">
    <source>
        <dbReference type="EMBL" id="GAU94996.1"/>
    </source>
</evidence>
<evidence type="ECO:0000256" key="1">
    <source>
        <dbReference type="ARBA" id="ARBA00001261"/>
    </source>
</evidence>
<comment type="function">
    <text evidence="11">Catalyzes the hydrolysis of phosphatidylinositol-4,5-bisphosphate (PtdIns-4,5-P2) to phosphatidylinositol-4-phosphate (PtdIns-4-P).</text>
</comment>
<reference evidence="12 13" key="1">
    <citation type="journal article" date="2016" name="Nat. Commun.">
        <title>Extremotolerant tardigrade genome and improved radiotolerance of human cultured cells by tardigrade-unique protein.</title>
        <authorList>
            <person name="Hashimoto T."/>
            <person name="Horikawa D.D."/>
            <person name="Saito Y."/>
            <person name="Kuwahara H."/>
            <person name="Kozuka-Hata H."/>
            <person name="Shin-I T."/>
            <person name="Minakuchi Y."/>
            <person name="Ohishi K."/>
            <person name="Motoyama A."/>
            <person name="Aizu T."/>
            <person name="Enomoto A."/>
            <person name="Kondo K."/>
            <person name="Tanaka S."/>
            <person name="Hara Y."/>
            <person name="Koshikawa S."/>
            <person name="Sagara H."/>
            <person name="Miura T."/>
            <person name="Yokobori S."/>
            <person name="Miyagawa K."/>
            <person name="Suzuki Y."/>
            <person name="Kubo T."/>
            <person name="Oyama M."/>
            <person name="Kohara Y."/>
            <person name="Fujiyama A."/>
            <person name="Arakawa K."/>
            <person name="Katayama T."/>
            <person name="Toyoda A."/>
            <person name="Kunieda T."/>
        </authorList>
    </citation>
    <scope>NUCLEOTIDE SEQUENCE [LARGE SCALE GENOMIC DNA]</scope>
    <source>
        <strain evidence="12 13">YOKOZUNA-1</strain>
    </source>
</reference>
<comment type="subcellular location">
    <subcellularLocation>
        <location evidence="2 11">Late endosome membrane</location>
        <topology evidence="2 11">Multi-pass membrane protein</topology>
    </subcellularLocation>
    <subcellularLocation>
        <location evidence="3 11">Lysosome membrane</location>
        <topology evidence="3 11">Multi-pass membrane protein</topology>
    </subcellularLocation>
</comment>
<evidence type="ECO:0000256" key="5">
    <source>
        <dbReference type="ARBA" id="ARBA00022692"/>
    </source>
</evidence>
<keyword evidence="8 11" id="KW-1133">Transmembrane helix</keyword>
<keyword evidence="6 11" id="KW-0967">Endosome</keyword>
<name>A0A1D1UZG7_RAMVA</name>
<dbReference type="GO" id="GO:0034597">
    <property type="term" value="F:phosphatidylinositol-4,5-bisphosphate 4-phosphatase activity"/>
    <property type="evidence" value="ECO:0007669"/>
    <property type="project" value="UniProtKB-EC"/>
</dbReference>
<dbReference type="PANTHER" id="PTHR21014:SF6">
    <property type="entry name" value="PHOSPHATIDYLINOSITOL-4,5-BISPHOSPHATE 4-PHOSPHATASE"/>
    <property type="match status" value="1"/>
</dbReference>
<dbReference type="GO" id="GO:0046856">
    <property type="term" value="P:phosphatidylinositol dephosphorylation"/>
    <property type="evidence" value="ECO:0007669"/>
    <property type="project" value="InterPro"/>
</dbReference>
<keyword evidence="10 11" id="KW-0458">Lysosome</keyword>
<evidence type="ECO:0000256" key="4">
    <source>
        <dbReference type="ARBA" id="ARBA00012936"/>
    </source>
</evidence>
<evidence type="ECO:0000256" key="6">
    <source>
        <dbReference type="ARBA" id="ARBA00022753"/>
    </source>
</evidence>
<evidence type="ECO:0000256" key="7">
    <source>
        <dbReference type="ARBA" id="ARBA00022801"/>
    </source>
</evidence>
<dbReference type="Proteomes" id="UP000186922">
    <property type="component" value="Unassembled WGS sequence"/>
</dbReference>
<evidence type="ECO:0000256" key="10">
    <source>
        <dbReference type="ARBA" id="ARBA00023228"/>
    </source>
</evidence>
<comment type="catalytic activity">
    <reaction evidence="1 11">
        <text>a 1,2-diacyl-sn-glycero-3-phospho-(1D-myo-inositol-4,5-bisphosphate) + H2O = a 1,2-diacyl-sn-glycero-3-phospho-(1D-myo-inositol-5-phosphate) + phosphate</text>
        <dbReference type="Rhea" id="RHEA:25674"/>
        <dbReference type="ChEBI" id="CHEBI:15377"/>
        <dbReference type="ChEBI" id="CHEBI:43474"/>
        <dbReference type="ChEBI" id="CHEBI:57795"/>
        <dbReference type="ChEBI" id="CHEBI:58456"/>
        <dbReference type="EC" id="3.1.3.78"/>
    </reaction>
</comment>
<gene>
    <name evidence="12" type="primary">RvY_06687</name>
    <name evidence="12" type="synonym">RvY_06687.1</name>
    <name evidence="12" type="ORF">RvY_06687-1</name>
</gene>
<evidence type="ECO:0000256" key="8">
    <source>
        <dbReference type="ARBA" id="ARBA00022989"/>
    </source>
</evidence>
<feature type="transmembrane region" description="Helical" evidence="11">
    <location>
        <begin position="176"/>
        <end position="201"/>
    </location>
</feature>
<dbReference type="GO" id="GO:0005886">
    <property type="term" value="C:plasma membrane"/>
    <property type="evidence" value="ECO:0007669"/>
    <property type="project" value="TreeGrafter"/>
</dbReference>
<organism evidence="12 13">
    <name type="scientific">Ramazzottius varieornatus</name>
    <name type="common">Water bear</name>
    <name type="synonym">Tardigrade</name>
    <dbReference type="NCBI Taxonomy" id="947166"/>
    <lineage>
        <taxon>Eukaryota</taxon>
        <taxon>Metazoa</taxon>
        <taxon>Ecdysozoa</taxon>
        <taxon>Tardigrada</taxon>
        <taxon>Eutardigrada</taxon>
        <taxon>Parachela</taxon>
        <taxon>Hypsibioidea</taxon>
        <taxon>Ramazzottiidae</taxon>
        <taxon>Ramazzottius</taxon>
    </lineage>
</organism>
<keyword evidence="7 11" id="KW-0378">Hydrolase</keyword>
<dbReference type="AlphaFoldDB" id="A0A1D1UZG7"/>
<evidence type="ECO:0000256" key="2">
    <source>
        <dbReference type="ARBA" id="ARBA00004107"/>
    </source>
</evidence>
<evidence type="ECO:0000256" key="3">
    <source>
        <dbReference type="ARBA" id="ARBA00004155"/>
    </source>
</evidence>
<keyword evidence="13" id="KW-1185">Reference proteome</keyword>
<dbReference type="EMBL" id="BDGG01000003">
    <property type="protein sequence ID" value="GAU94996.1"/>
    <property type="molecule type" value="Genomic_DNA"/>
</dbReference>
<dbReference type="STRING" id="947166.A0A1D1UZG7"/>
<proteinExistence type="predicted"/>
<dbReference type="Pfam" id="PF09788">
    <property type="entry name" value="Tmemb_55A"/>
    <property type="match status" value="1"/>
</dbReference>
<protein>
    <recommendedName>
        <fullName evidence="4 11">Phosphatidylinositol-4,5-bisphosphate 4-phosphatase</fullName>
        <ecNumber evidence="4 11">3.1.3.78</ecNumber>
    </recommendedName>
</protein>
<evidence type="ECO:0000256" key="11">
    <source>
        <dbReference type="RuleBase" id="RU365008"/>
    </source>
</evidence>
<dbReference type="GO" id="GO:0005765">
    <property type="term" value="C:lysosomal membrane"/>
    <property type="evidence" value="ECO:0007669"/>
    <property type="project" value="UniProtKB-SubCell"/>
</dbReference>
<dbReference type="PANTHER" id="PTHR21014">
    <property type="entry name" value="PHOSPHATIDYLINOSITOL-4,5-BISPHOSPHATE 4-PHOSPHATASE"/>
    <property type="match status" value="1"/>
</dbReference>
<dbReference type="InterPro" id="IPR019178">
    <property type="entry name" value="PtdIns-P2-Ptase"/>
</dbReference>
<accession>A0A1D1UZG7</accession>
<dbReference type="GO" id="GO:0030670">
    <property type="term" value="C:phagocytic vesicle membrane"/>
    <property type="evidence" value="ECO:0007669"/>
    <property type="project" value="TreeGrafter"/>
</dbReference>